<evidence type="ECO:0000313" key="2">
    <source>
        <dbReference type="Proteomes" id="UP001316803"/>
    </source>
</evidence>
<dbReference type="AlphaFoldDB" id="A0AAN8ECT5"/>
<accession>A0AAN8ECT5</accession>
<dbReference type="EMBL" id="JAKLMC020000049">
    <property type="protein sequence ID" value="KAK5948338.1"/>
    <property type="molecule type" value="Genomic_DNA"/>
</dbReference>
<comment type="caution">
    <text evidence="1">The sequence shown here is derived from an EMBL/GenBank/DDBJ whole genome shotgun (WGS) entry which is preliminary data.</text>
</comment>
<gene>
    <name evidence="1" type="ORF">OHC33_010648</name>
</gene>
<name>A0AAN8ECT5_9EURO</name>
<sequence>MRGPTDRRYAGPWRYIVPAVRDGVGDGDGGDAAGIGEAQGLEALHAIMAWGFDEAGEWLVEYVTGDSDGARGEGDQGAISILSRGELGEGTFGAVVGGMRELFVELEDEGLGGMVEQVGRTRVGG</sequence>
<dbReference type="Proteomes" id="UP001316803">
    <property type="component" value="Unassembled WGS sequence"/>
</dbReference>
<proteinExistence type="predicted"/>
<protein>
    <submittedName>
        <fullName evidence="1">Uncharacterized protein</fullName>
    </submittedName>
</protein>
<keyword evidence="2" id="KW-1185">Reference proteome</keyword>
<organism evidence="1 2">
    <name type="scientific">Knufia fluminis</name>
    <dbReference type="NCBI Taxonomy" id="191047"/>
    <lineage>
        <taxon>Eukaryota</taxon>
        <taxon>Fungi</taxon>
        <taxon>Dikarya</taxon>
        <taxon>Ascomycota</taxon>
        <taxon>Pezizomycotina</taxon>
        <taxon>Eurotiomycetes</taxon>
        <taxon>Chaetothyriomycetidae</taxon>
        <taxon>Chaetothyriales</taxon>
        <taxon>Trichomeriaceae</taxon>
        <taxon>Knufia</taxon>
    </lineage>
</organism>
<evidence type="ECO:0000313" key="1">
    <source>
        <dbReference type="EMBL" id="KAK5948338.1"/>
    </source>
</evidence>
<reference evidence="1 2" key="1">
    <citation type="submission" date="2022-12" db="EMBL/GenBank/DDBJ databases">
        <title>Genomic features and morphological characterization of a novel Knufia sp. strain isolated from spacecraft assembly facility.</title>
        <authorList>
            <person name="Teixeira M."/>
            <person name="Chander A.M."/>
            <person name="Stajich J.E."/>
            <person name="Venkateswaran K."/>
        </authorList>
    </citation>
    <scope>NUCLEOTIDE SEQUENCE [LARGE SCALE GENOMIC DNA]</scope>
    <source>
        <strain evidence="1 2">FJI-L2-BK-P2</strain>
    </source>
</reference>